<feature type="compositionally biased region" description="Basic and acidic residues" evidence="10">
    <location>
        <begin position="816"/>
        <end position="827"/>
    </location>
</feature>
<dbReference type="GO" id="GO:0005769">
    <property type="term" value="C:early endosome"/>
    <property type="evidence" value="ECO:0007669"/>
    <property type="project" value="TreeGrafter"/>
</dbReference>
<dbReference type="SUPFAM" id="SSF57903">
    <property type="entry name" value="FYVE/PHD zinc finger"/>
    <property type="match status" value="1"/>
</dbReference>
<dbReference type="GO" id="GO:0008270">
    <property type="term" value="F:zinc ion binding"/>
    <property type="evidence" value="ECO:0007669"/>
    <property type="project" value="UniProtKB-KW"/>
</dbReference>
<evidence type="ECO:0000256" key="1">
    <source>
        <dbReference type="ARBA" id="ARBA00004496"/>
    </source>
</evidence>
<feature type="compositionally biased region" description="Low complexity" evidence="10">
    <location>
        <begin position="622"/>
        <end position="636"/>
    </location>
</feature>
<dbReference type="Gene3D" id="1.25.40.90">
    <property type="match status" value="1"/>
</dbReference>
<dbReference type="InterPro" id="IPR008942">
    <property type="entry name" value="ENTH_VHS"/>
</dbReference>
<evidence type="ECO:0000256" key="10">
    <source>
        <dbReference type="SAM" id="MobiDB-lite"/>
    </source>
</evidence>
<feature type="coiled-coil region" evidence="9">
    <location>
        <begin position="438"/>
        <end position="521"/>
    </location>
</feature>
<feature type="compositionally biased region" description="Low complexity" evidence="10">
    <location>
        <begin position="799"/>
        <end position="815"/>
    </location>
</feature>
<feature type="region of interest" description="Disordered" evidence="10">
    <location>
        <begin position="330"/>
        <end position="362"/>
    </location>
</feature>
<dbReference type="Pfam" id="PF01363">
    <property type="entry name" value="FYVE"/>
    <property type="match status" value="1"/>
</dbReference>
<evidence type="ECO:0000313" key="13">
    <source>
        <dbReference type="EMBL" id="KAL0278625.1"/>
    </source>
</evidence>
<feature type="domain" description="VHS" evidence="12">
    <location>
        <begin position="14"/>
        <end position="142"/>
    </location>
</feature>
<dbReference type="InterPro" id="IPR013083">
    <property type="entry name" value="Znf_RING/FYVE/PHD"/>
</dbReference>
<comment type="subcellular location">
    <subcellularLocation>
        <location evidence="1">Cytoplasm</location>
    </subcellularLocation>
</comment>
<keyword evidence="7" id="KW-0862">Zinc</keyword>
<feature type="region of interest" description="Disordered" evidence="10">
    <location>
        <begin position="294"/>
        <end position="313"/>
    </location>
</feature>
<dbReference type="PANTHER" id="PTHR46275">
    <property type="entry name" value="HEPATOCYTE GROWTH FACTOR-REGULATED TYROSINE KINASE SUBSTRATE"/>
    <property type="match status" value="1"/>
</dbReference>
<evidence type="ECO:0000256" key="9">
    <source>
        <dbReference type="SAM" id="Coils"/>
    </source>
</evidence>
<proteinExistence type="predicted"/>
<dbReference type="SUPFAM" id="SSF48464">
    <property type="entry name" value="ENTH/VHS domain"/>
    <property type="match status" value="1"/>
</dbReference>
<dbReference type="Pfam" id="PF12210">
    <property type="entry name" value="Hrs_helical"/>
    <property type="match status" value="1"/>
</dbReference>
<keyword evidence="5" id="KW-0479">Metal-binding</keyword>
<protein>
    <recommendedName>
        <fullName evidence="2">Hepatocyte growth factor-regulated tyrosine kinase substrate</fullName>
    </recommendedName>
</protein>
<keyword evidence="9" id="KW-0175">Coiled coil</keyword>
<dbReference type="EMBL" id="JARGDH010000001">
    <property type="protein sequence ID" value="KAL0278624.1"/>
    <property type="molecule type" value="Genomic_DNA"/>
</dbReference>
<dbReference type="CDD" id="cd21387">
    <property type="entry name" value="GAT_Hrs"/>
    <property type="match status" value="1"/>
</dbReference>
<comment type="caution">
    <text evidence="13">The sequence shown here is derived from an EMBL/GenBank/DDBJ whole genome shotgun (WGS) entry which is preliminary data.</text>
</comment>
<dbReference type="PROSITE" id="PS50178">
    <property type="entry name" value="ZF_FYVE"/>
    <property type="match status" value="1"/>
</dbReference>
<reference evidence="13" key="1">
    <citation type="journal article" date="2024" name="Gigascience">
        <title>Chromosome-level genome of the poultry shaft louse Menopon gallinae provides insight into the host-switching and adaptive evolution of parasitic lice.</title>
        <authorList>
            <person name="Xu Y."/>
            <person name="Ma L."/>
            <person name="Liu S."/>
            <person name="Liang Y."/>
            <person name="Liu Q."/>
            <person name="He Z."/>
            <person name="Tian L."/>
            <person name="Duan Y."/>
            <person name="Cai W."/>
            <person name="Li H."/>
            <person name="Song F."/>
        </authorList>
    </citation>
    <scope>NUCLEOTIDE SEQUENCE</scope>
    <source>
        <strain evidence="13">Cailab_2023a</strain>
    </source>
</reference>
<organism evidence="13">
    <name type="scientific">Menopon gallinae</name>
    <name type="common">poultry shaft louse</name>
    <dbReference type="NCBI Taxonomy" id="328185"/>
    <lineage>
        <taxon>Eukaryota</taxon>
        <taxon>Metazoa</taxon>
        <taxon>Ecdysozoa</taxon>
        <taxon>Arthropoda</taxon>
        <taxon>Hexapoda</taxon>
        <taxon>Insecta</taxon>
        <taxon>Pterygota</taxon>
        <taxon>Neoptera</taxon>
        <taxon>Paraneoptera</taxon>
        <taxon>Psocodea</taxon>
        <taxon>Troctomorpha</taxon>
        <taxon>Phthiraptera</taxon>
        <taxon>Amblycera</taxon>
        <taxon>Menoponidae</taxon>
        <taxon>Menopon</taxon>
    </lineage>
</organism>
<evidence type="ECO:0000256" key="2">
    <source>
        <dbReference type="ARBA" id="ARBA00015450"/>
    </source>
</evidence>
<feature type="region of interest" description="Disordered" evidence="10">
    <location>
        <begin position="777"/>
        <end position="827"/>
    </location>
</feature>
<feature type="domain" description="FYVE-type" evidence="11">
    <location>
        <begin position="159"/>
        <end position="219"/>
    </location>
</feature>
<evidence type="ECO:0000256" key="6">
    <source>
        <dbReference type="ARBA" id="ARBA00022771"/>
    </source>
</evidence>
<dbReference type="SMART" id="SM00064">
    <property type="entry name" value="FYVE"/>
    <property type="match status" value="1"/>
</dbReference>
<evidence type="ECO:0000256" key="4">
    <source>
        <dbReference type="ARBA" id="ARBA00022553"/>
    </source>
</evidence>
<dbReference type="InterPro" id="IPR002014">
    <property type="entry name" value="VHS_dom"/>
</dbReference>
<dbReference type="InterPro" id="IPR000306">
    <property type="entry name" value="Znf_FYVE"/>
</dbReference>
<dbReference type="Gene3D" id="3.30.40.10">
    <property type="entry name" value="Zinc/RING finger domain, C3HC4 (zinc finger)"/>
    <property type="match status" value="1"/>
</dbReference>
<evidence type="ECO:0000256" key="7">
    <source>
        <dbReference type="ARBA" id="ARBA00022833"/>
    </source>
</evidence>
<feature type="compositionally biased region" description="Basic and acidic residues" evidence="10">
    <location>
        <begin position="330"/>
        <end position="346"/>
    </location>
</feature>
<dbReference type="GO" id="GO:0031623">
    <property type="term" value="P:receptor internalization"/>
    <property type="evidence" value="ECO:0007669"/>
    <property type="project" value="TreeGrafter"/>
</dbReference>
<dbReference type="PANTHER" id="PTHR46275:SF1">
    <property type="entry name" value="HEPATOCYTE GROWTH FACTOR-REGULATED TYROSINE KINASE SUBSTRATE"/>
    <property type="match status" value="1"/>
</dbReference>
<dbReference type="EMBL" id="JARGDH010000001">
    <property type="protein sequence ID" value="KAL0278625.1"/>
    <property type="molecule type" value="Genomic_DNA"/>
</dbReference>
<dbReference type="GO" id="GO:0043130">
    <property type="term" value="F:ubiquitin binding"/>
    <property type="evidence" value="ECO:0007669"/>
    <property type="project" value="InterPro"/>
</dbReference>
<name>A0AAW2I8Z3_9NEOP</name>
<feature type="region of interest" description="Disordered" evidence="10">
    <location>
        <begin position="556"/>
        <end position="659"/>
    </location>
</feature>
<dbReference type="InterPro" id="IPR024641">
    <property type="entry name" value="HRS_helical"/>
</dbReference>
<sequence>MFRNSQFDKLLDKATSHFLLEPDWQSIIKLCDLIRQGDCPPRHALNSIKKKLQGQNPHTATYALLVLESMVKNCGHLVHDEVATSEFILELKDIVKNAKTEKVSSKILELLQIWATVFKSNPKYSIIQDVVSHMKAEGYKFPAVKESDAMFSADTAPQWVNADVCHRCRVGFSVVMRKHHCRACGNVFCHQCSSKQTRIPKLGFEKEVRVCEACYELHNKPQSVSPHVKYDETLPVEYVTSSLAQQTQVPKSKKTDEELKEEEDMQLALALSQSEAEAREKEKKRVTNEIMNNTATKSKAPMVTSNDEEDEDPELARYLNRSYWEKKQIEKGMSSEKKNLSPDHFRISPGGPPSAPTTPTHQLENGEVSEAELNEFVSFLKSQVEIFVNRMKSNSSRGRNISNDSSVQTLFMNVTKNHSTLLHYIHQQDDQRVYYEGLQDKLAQVKDATMALDALREEHREKLRREAEEAERLRQLQMAQKLEIMRRRKQEYLQFQRQLAIQKVQEQEREMQMRQEQQKQQYLMGNIGVPQHVAWDSTIPPMQTPPAQYGQQYQSVPGGYVPNPGYSMPGPSSAVAQQPASMTMPGSAPPGVIPSHPQVLPHTGMPMQHQDQQPPRGPPQGLPQQPRMMAPPQQSQGGPLPNSNQLPPMHPAQIPANNFHGMPLPAQNPMFLQSRSLVMPPGGAPPTVGVPSTVPGNMNMPPTGATNVNMAVVNPQVAGMKQRLPQNVGMTPMPVSQGVSLPHGVVMPHQPVPQGSQPRLPPGMGMPPGNVTMMPASNGPVNGQANMGMPPPGQPGVPSLPQTQPQPQQQAPSEQNETKTEELIRFD</sequence>
<keyword evidence="4" id="KW-0597">Phosphoprotein</keyword>
<dbReference type="InterPro" id="IPR011011">
    <property type="entry name" value="Znf_FYVE_PHD"/>
</dbReference>
<dbReference type="InterPro" id="IPR003903">
    <property type="entry name" value="UIM_dom"/>
</dbReference>
<evidence type="ECO:0000256" key="3">
    <source>
        <dbReference type="ARBA" id="ARBA00022490"/>
    </source>
</evidence>
<evidence type="ECO:0000256" key="5">
    <source>
        <dbReference type="ARBA" id="ARBA00022723"/>
    </source>
</evidence>
<dbReference type="GO" id="GO:0032456">
    <property type="term" value="P:endocytic recycling"/>
    <property type="evidence" value="ECO:0007669"/>
    <property type="project" value="TreeGrafter"/>
</dbReference>
<dbReference type="PROSITE" id="PS50179">
    <property type="entry name" value="VHS"/>
    <property type="match status" value="1"/>
</dbReference>
<dbReference type="Gene3D" id="1.20.5.1940">
    <property type="match status" value="1"/>
</dbReference>
<dbReference type="InterPro" id="IPR017455">
    <property type="entry name" value="Znf_FYVE-rel"/>
</dbReference>
<dbReference type="GO" id="GO:0035091">
    <property type="term" value="F:phosphatidylinositol binding"/>
    <property type="evidence" value="ECO:0007669"/>
    <property type="project" value="InterPro"/>
</dbReference>
<dbReference type="CDD" id="cd15720">
    <property type="entry name" value="FYVE_Hrs"/>
    <property type="match status" value="1"/>
</dbReference>
<evidence type="ECO:0000259" key="12">
    <source>
        <dbReference type="PROSITE" id="PS50179"/>
    </source>
</evidence>
<evidence type="ECO:0000256" key="8">
    <source>
        <dbReference type="PROSITE-ProRule" id="PRU00091"/>
    </source>
</evidence>
<dbReference type="SMART" id="SM00288">
    <property type="entry name" value="VHS"/>
    <property type="match status" value="1"/>
</dbReference>
<accession>A0AAW2I8Z3</accession>
<dbReference type="InterPro" id="IPR017073">
    <property type="entry name" value="HGS/VPS27"/>
</dbReference>
<dbReference type="Pfam" id="PF00790">
    <property type="entry name" value="VHS"/>
    <property type="match status" value="1"/>
</dbReference>
<gene>
    <name evidence="13" type="ORF">PYX00_000394</name>
</gene>
<dbReference type="AlphaFoldDB" id="A0AAW2I8Z3"/>
<dbReference type="PROSITE" id="PS50330">
    <property type="entry name" value="UIM"/>
    <property type="match status" value="1"/>
</dbReference>
<keyword evidence="6 8" id="KW-0863">Zinc-finger</keyword>
<keyword evidence="3" id="KW-0963">Cytoplasm</keyword>
<evidence type="ECO:0000259" key="11">
    <source>
        <dbReference type="PROSITE" id="PS50178"/>
    </source>
</evidence>
<dbReference type="CDD" id="cd03569">
    <property type="entry name" value="VHS_Hrs"/>
    <property type="match status" value="1"/>
</dbReference>